<keyword evidence="3" id="KW-1185">Reference proteome</keyword>
<organism evidence="2 3">
    <name type="scientific">Vigna angularis var. angularis</name>
    <dbReference type="NCBI Taxonomy" id="157739"/>
    <lineage>
        <taxon>Eukaryota</taxon>
        <taxon>Viridiplantae</taxon>
        <taxon>Streptophyta</taxon>
        <taxon>Embryophyta</taxon>
        <taxon>Tracheophyta</taxon>
        <taxon>Spermatophyta</taxon>
        <taxon>Magnoliopsida</taxon>
        <taxon>eudicotyledons</taxon>
        <taxon>Gunneridae</taxon>
        <taxon>Pentapetalae</taxon>
        <taxon>rosids</taxon>
        <taxon>fabids</taxon>
        <taxon>Fabales</taxon>
        <taxon>Fabaceae</taxon>
        <taxon>Papilionoideae</taxon>
        <taxon>50 kb inversion clade</taxon>
        <taxon>NPAAA clade</taxon>
        <taxon>indigoferoid/millettioid clade</taxon>
        <taxon>Phaseoleae</taxon>
        <taxon>Vigna</taxon>
    </lineage>
</organism>
<sequence length="131" mass="15436">MIWYQSSSIEGSVVSTLISCFFFFFLVILFPFLVVLSFSFCVFSLLPWQEYRTNNLFRVFSTTIQMRIQPLLWFHQSWILLTIIHESFNGYTLIAKNKVEFFLGTILQQSTTDPNFASWSRCNSMVDIERA</sequence>
<name>A0A0S3S584_PHAAN</name>
<feature type="transmembrane region" description="Helical" evidence="1">
    <location>
        <begin position="21"/>
        <end position="48"/>
    </location>
</feature>
<protein>
    <submittedName>
        <fullName evidence="2">Uncharacterized protein</fullName>
    </submittedName>
</protein>
<evidence type="ECO:0000313" key="2">
    <source>
        <dbReference type="EMBL" id="BAT87934.1"/>
    </source>
</evidence>
<evidence type="ECO:0000313" key="3">
    <source>
        <dbReference type="Proteomes" id="UP000291084"/>
    </source>
</evidence>
<dbReference type="EMBL" id="AP015038">
    <property type="protein sequence ID" value="BAT87934.1"/>
    <property type="molecule type" value="Genomic_DNA"/>
</dbReference>
<evidence type="ECO:0000256" key="1">
    <source>
        <dbReference type="SAM" id="Phobius"/>
    </source>
</evidence>
<accession>A0A0S3S584</accession>
<proteinExistence type="predicted"/>
<keyword evidence="1" id="KW-0812">Transmembrane</keyword>
<dbReference type="Proteomes" id="UP000291084">
    <property type="component" value="Chromosome 5"/>
</dbReference>
<keyword evidence="1" id="KW-0472">Membrane</keyword>
<gene>
    <name evidence="2" type="primary">Vigan.05G135900</name>
    <name evidence="2" type="ORF">VIGAN_05135900</name>
</gene>
<dbReference type="AlphaFoldDB" id="A0A0S3S584"/>
<keyword evidence="1" id="KW-1133">Transmembrane helix</keyword>
<reference evidence="2 3" key="1">
    <citation type="journal article" date="2015" name="Sci. Rep.">
        <title>The power of single molecule real-time sequencing technology in the de novo assembly of a eukaryotic genome.</title>
        <authorList>
            <person name="Sakai H."/>
            <person name="Naito K."/>
            <person name="Ogiso-Tanaka E."/>
            <person name="Takahashi Y."/>
            <person name="Iseki K."/>
            <person name="Muto C."/>
            <person name="Satou K."/>
            <person name="Teruya K."/>
            <person name="Shiroma A."/>
            <person name="Shimoji M."/>
            <person name="Hirano T."/>
            <person name="Itoh T."/>
            <person name="Kaga A."/>
            <person name="Tomooka N."/>
        </authorList>
    </citation>
    <scope>NUCLEOTIDE SEQUENCE [LARGE SCALE GENOMIC DNA]</scope>
    <source>
        <strain evidence="3">cv. Shumari</strain>
    </source>
</reference>